<evidence type="ECO:0000313" key="7">
    <source>
        <dbReference type="Proteomes" id="UP000249185"/>
    </source>
</evidence>
<dbReference type="PANTHER" id="PTHR30419:SF8">
    <property type="entry name" value="NITROGEN ASSIMILATION TRANSCRIPTIONAL ACTIVATOR-RELATED"/>
    <property type="match status" value="1"/>
</dbReference>
<dbReference type="InterPro" id="IPR005119">
    <property type="entry name" value="LysR_subst-bd"/>
</dbReference>
<dbReference type="GO" id="GO:0003700">
    <property type="term" value="F:DNA-binding transcription factor activity"/>
    <property type="evidence" value="ECO:0007669"/>
    <property type="project" value="InterPro"/>
</dbReference>
<dbReference type="SUPFAM" id="SSF53850">
    <property type="entry name" value="Periplasmic binding protein-like II"/>
    <property type="match status" value="1"/>
</dbReference>
<dbReference type="SUPFAM" id="SSF46785">
    <property type="entry name" value="Winged helix' DNA-binding domain"/>
    <property type="match status" value="1"/>
</dbReference>
<comment type="similarity">
    <text evidence="1">Belongs to the LysR transcriptional regulatory family.</text>
</comment>
<dbReference type="PROSITE" id="PS50931">
    <property type="entry name" value="HTH_LYSR"/>
    <property type="match status" value="1"/>
</dbReference>
<keyword evidence="4" id="KW-0804">Transcription</keyword>
<feature type="domain" description="HTH lysR-type" evidence="5">
    <location>
        <begin position="1"/>
        <end position="58"/>
    </location>
</feature>
<sequence length="312" mass="34098">MNERDFRYLVAIGQTGNLGLASAQVHVTQPALTKCIDRLEAELGVVLFERRGRQLVPTEVGEILIRRAKSLLHDMAGVQREIREHALGTSGHVRIGAAATATETLLPEVIRRARRETPGITLELMVGMGDFLRDALREDRLDLLVSPAIEDDEFVCAPILEDQVVVVASEGHPLARGPRRLADLARYDWVLPPSSVALRRWLERAFEAAGVAPPTAKVEVNSLTLMPRLIRGTDLLSFTSRRRIGRGATSGLIELPFPETTYRRAFAVLHRGSGYFSPACRVISGFFADAADAIDDAGTPSFESPPGATTSE</sequence>
<dbReference type="FunFam" id="1.10.10.10:FF:000001">
    <property type="entry name" value="LysR family transcriptional regulator"/>
    <property type="match status" value="1"/>
</dbReference>
<proteinExistence type="inferred from homology"/>
<dbReference type="PANTHER" id="PTHR30419">
    <property type="entry name" value="HTH-TYPE TRANSCRIPTIONAL REGULATOR YBHD"/>
    <property type="match status" value="1"/>
</dbReference>
<dbReference type="PRINTS" id="PR00039">
    <property type="entry name" value="HTHLYSR"/>
</dbReference>
<dbReference type="InterPro" id="IPR050950">
    <property type="entry name" value="HTH-type_LysR_regulators"/>
</dbReference>
<evidence type="ECO:0000256" key="3">
    <source>
        <dbReference type="ARBA" id="ARBA00023125"/>
    </source>
</evidence>
<dbReference type="GO" id="GO:0005829">
    <property type="term" value="C:cytosol"/>
    <property type="evidence" value="ECO:0007669"/>
    <property type="project" value="TreeGrafter"/>
</dbReference>
<organism evidence="6 7">
    <name type="scientific">Rhodovulum sulfidophilum</name>
    <name type="common">Rhodobacter sulfidophilus</name>
    <dbReference type="NCBI Taxonomy" id="35806"/>
    <lineage>
        <taxon>Bacteria</taxon>
        <taxon>Pseudomonadati</taxon>
        <taxon>Pseudomonadota</taxon>
        <taxon>Alphaproteobacteria</taxon>
        <taxon>Rhodobacterales</taxon>
        <taxon>Paracoccaceae</taxon>
        <taxon>Rhodovulum</taxon>
    </lineage>
</organism>
<dbReference type="EMBL" id="QFPW01000005">
    <property type="protein sequence ID" value="PZQ50060.1"/>
    <property type="molecule type" value="Genomic_DNA"/>
</dbReference>
<comment type="caution">
    <text evidence="6">The sequence shown here is derived from an EMBL/GenBank/DDBJ whole genome shotgun (WGS) entry which is preliminary data.</text>
</comment>
<name>A0A2W5QF40_RHOSU</name>
<dbReference type="InterPro" id="IPR036390">
    <property type="entry name" value="WH_DNA-bd_sf"/>
</dbReference>
<keyword evidence="2" id="KW-0805">Transcription regulation</keyword>
<protein>
    <submittedName>
        <fullName evidence="6">LysR family transcriptional regulator</fullName>
    </submittedName>
</protein>
<reference evidence="6 7" key="1">
    <citation type="submission" date="2017-08" db="EMBL/GenBank/DDBJ databases">
        <title>Infants hospitalized years apart are colonized by the same room-sourced microbial strains.</title>
        <authorList>
            <person name="Brooks B."/>
            <person name="Olm M.R."/>
            <person name="Firek B.A."/>
            <person name="Baker R."/>
            <person name="Thomas B.C."/>
            <person name="Morowitz M.J."/>
            <person name="Banfield J.F."/>
        </authorList>
    </citation>
    <scope>NUCLEOTIDE SEQUENCE [LARGE SCALE GENOMIC DNA]</scope>
    <source>
        <strain evidence="6">S2_005_002_R2_34</strain>
    </source>
</reference>
<dbReference type="Gene3D" id="1.10.10.10">
    <property type="entry name" value="Winged helix-like DNA-binding domain superfamily/Winged helix DNA-binding domain"/>
    <property type="match status" value="1"/>
</dbReference>
<gene>
    <name evidence="6" type="ORF">DI556_08280</name>
</gene>
<evidence type="ECO:0000256" key="4">
    <source>
        <dbReference type="ARBA" id="ARBA00023163"/>
    </source>
</evidence>
<accession>A0A2W5QF40</accession>
<dbReference type="Pfam" id="PF03466">
    <property type="entry name" value="LysR_substrate"/>
    <property type="match status" value="1"/>
</dbReference>
<dbReference type="InterPro" id="IPR000847">
    <property type="entry name" value="LysR_HTH_N"/>
</dbReference>
<evidence type="ECO:0000256" key="2">
    <source>
        <dbReference type="ARBA" id="ARBA00023015"/>
    </source>
</evidence>
<keyword evidence="3" id="KW-0238">DNA-binding</keyword>
<dbReference type="AlphaFoldDB" id="A0A2W5QF40"/>
<evidence type="ECO:0000313" key="6">
    <source>
        <dbReference type="EMBL" id="PZQ50060.1"/>
    </source>
</evidence>
<dbReference type="Pfam" id="PF00126">
    <property type="entry name" value="HTH_1"/>
    <property type="match status" value="1"/>
</dbReference>
<evidence type="ECO:0000259" key="5">
    <source>
        <dbReference type="PROSITE" id="PS50931"/>
    </source>
</evidence>
<dbReference type="Gene3D" id="3.40.190.290">
    <property type="match status" value="1"/>
</dbReference>
<dbReference type="GO" id="GO:0003677">
    <property type="term" value="F:DNA binding"/>
    <property type="evidence" value="ECO:0007669"/>
    <property type="project" value="UniProtKB-KW"/>
</dbReference>
<dbReference type="Proteomes" id="UP000249185">
    <property type="component" value="Unassembled WGS sequence"/>
</dbReference>
<evidence type="ECO:0000256" key="1">
    <source>
        <dbReference type="ARBA" id="ARBA00009437"/>
    </source>
</evidence>
<dbReference type="InterPro" id="IPR036388">
    <property type="entry name" value="WH-like_DNA-bd_sf"/>
</dbReference>